<evidence type="ECO:0000313" key="2">
    <source>
        <dbReference type="Proteomes" id="UP000770785"/>
    </source>
</evidence>
<gene>
    <name evidence="1" type="ORF">GGR27_001834</name>
</gene>
<proteinExistence type="predicted"/>
<accession>A0ABX0XAS0</accession>
<protein>
    <submittedName>
        <fullName evidence="1">Phage anti-repressor protein</fullName>
    </submittedName>
</protein>
<name>A0ABX0XAS0_9BACT</name>
<dbReference type="Proteomes" id="UP000770785">
    <property type="component" value="Unassembled WGS sequence"/>
</dbReference>
<dbReference type="EMBL" id="JAATJH010000002">
    <property type="protein sequence ID" value="NJC26335.1"/>
    <property type="molecule type" value="Genomic_DNA"/>
</dbReference>
<dbReference type="RefSeq" id="WP_168037085.1">
    <property type="nucleotide sequence ID" value="NZ_JAATJH010000002.1"/>
</dbReference>
<comment type="caution">
    <text evidence="1">The sequence shown here is derived from an EMBL/GenBank/DDBJ whole genome shotgun (WGS) entry which is preliminary data.</text>
</comment>
<keyword evidence="2" id="KW-1185">Reference proteome</keyword>
<reference evidence="1 2" key="1">
    <citation type="submission" date="2020-03" db="EMBL/GenBank/DDBJ databases">
        <title>Genomic Encyclopedia of Type Strains, Phase IV (KMG-IV): sequencing the most valuable type-strain genomes for metagenomic binning, comparative biology and taxonomic classification.</title>
        <authorList>
            <person name="Goeker M."/>
        </authorList>
    </citation>
    <scope>NUCLEOTIDE SEQUENCE [LARGE SCALE GENOMIC DNA]</scope>
    <source>
        <strain evidence="1 2">DSM 105096</strain>
    </source>
</reference>
<organism evidence="1 2">
    <name type="scientific">Neolewinella antarctica</name>
    <dbReference type="NCBI Taxonomy" id="442734"/>
    <lineage>
        <taxon>Bacteria</taxon>
        <taxon>Pseudomonadati</taxon>
        <taxon>Bacteroidota</taxon>
        <taxon>Saprospiria</taxon>
        <taxon>Saprospirales</taxon>
        <taxon>Lewinellaceae</taxon>
        <taxon>Neolewinella</taxon>
    </lineage>
</organism>
<sequence length="261" mass="29792">MDLKILTSKRGTRVVKATQLHRALGLNDNHYQVNVQQWLKDVYEFTNGIRRPEGLKDYARSAKTKGQLMQEYYLQVEFAKLVALGTKSKVKQAVATKLSKEEQIYPEHVKLSTDEMLTLLEQTKAMARISCQKGAEQRHLAHYSHRRGSGDYWQHFRHEQIVFLKMEDIRAALKEKGVKSKATAELRDLLLRFDPLETIRIGIVDHYAALGSSMPYAQEMGQLAKTLATELRLEVVDDRKGDLLFAPAADSELVRKLQIAA</sequence>
<evidence type="ECO:0000313" key="1">
    <source>
        <dbReference type="EMBL" id="NJC26335.1"/>
    </source>
</evidence>